<dbReference type="PANTHER" id="PTHR31862">
    <property type="entry name" value="UPF0261 DOMAIN PROTEIN (AFU_ORTHOLOGUE AFUA_1G10120)"/>
    <property type="match status" value="1"/>
</dbReference>
<dbReference type="Proteomes" id="UP000070501">
    <property type="component" value="Unassembled WGS sequence"/>
</dbReference>
<dbReference type="InterPro" id="IPR013785">
    <property type="entry name" value="Aldolase_TIM"/>
</dbReference>
<evidence type="ECO:0000313" key="3">
    <source>
        <dbReference type="Proteomes" id="UP000070501"/>
    </source>
</evidence>
<name>A0A136IPL2_9PEZI</name>
<organism evidence="2 3">
    <name type="scientific">Microdochium bolleyi</name>
    <dbReference type="NCBI Taxonomy" id="196109"/>
    <lineage>
        <taxon>Eukaryota</taxon>
        <taxon>Fungi</taxon>
        <taxon>Dikarya</taxon>
        <taxon>Ascomycota</taxon>
        <taxon>Pezizomycotina</taxon>
        <taxon>Sordariomycetes</taxon>
        <taxon>Xylariomycetidae</taxon>
        <taxon>Xylariales</taxon>
        <taxon>Microdochiaceae</taxon>
        <taxon>Microdochium</taxon>
    </lineage>
</organism>
<dbReference type="STRING" id="196109.A0A136IPL2"/>
<dbReference type="Gene3D" id="3.20.20.70">
    <property type="entry name" value="Aldolase class I"/>
    <property type="match status" value="1"/>
</dbReference>
<dbReference type="InterPro" id="IPR015813">
    <property type="entry name" value="Pyrv/PenolPyrv_kinase-like_dom"/>
</dbReference>
<dbReference type="InterPro" id="IPR051353">
    <property type="entry name" value="Tobamovirus_resist_UPF0261"/>
</dbReference>
<evidence type="ECO:0000313" key="2">
    <source>
        <dbReference type="EMBL" id="KXJ86669.1"/>
    </source>
</evidence>
<dbReference type="PANTHER" id="PTHR31862:SF1">
    <property type="entry name" value="UPF0261 DOMAIN PROTEIN (AFU_ORTHOLOGUE AFUA_1G10120)"/>
    <property type="match status" value="1"/>
</dbReference>
<feature type="domain" description="TIM-barrel" evidence="1">
    <location>
        <begin position="11"/>
        <end position="277"/>
    </location>
</feature>
<reference evidence="3" key="1">
    <citation type="submission" date="2016-02" db="EMBL/GenBank/DDBJ databases">
        <title>Draft genome sequence of Microdochium bolleyi, a fungal endophyte of beachgrass.</title>
        <authorList>
            <consortium name="DOE Joint Genome Institute"/>
            <person name="David A.S."/>
            <person name="May G."/>
            <person name="Haridas S."/>
            <person name="Lim J."/>
            <person name="Wang M."/>
            <person name="Labutti K."/>
            <person name="Lipzen A."/>
            <person name="Barry K."/>
            <person name="Grigoriev I.V."/>
        </authorList>
    </citation>
    <scope>NUCLEOTIDE SEQUENCE [LARGE SCALE GENOMIC DNA]</scope>
    <source>
        <strain evidence="3">J235TASD1</strain>
    </source>
</reference>
<accession>A0A136IPL2</accession>
<protein>
    <submittedName>
        <fullName evidence="2">TIM-barrel enzyme family protein-like protein</fullName>
    </submittedName>
</protein>
<dbReference type="InParanoid" id="A0A136IPL2"/>
<dbReference type="AlphaFoldDB" id="A0A136IPL2"/>
<dbReference type="GO" id="GO:0003824">
    <property type="term" value="F:catalytic activity"/>
    <property type="evidence" value="ECO:0007669"/>
    <property type="project" value="InterPro"/>
</dbReference>
<dbReference type="Pfam" id="PF09370">
    <property type="entry name" value="PEP_hydrolase"/>
    <property type="match status" value="1"/>
</dbReference>
<dbReference type="PIRSF" id="PIRSF034452">
    <property type="entry name" value="TIM-br_sig_trnsd"/>
    <property type="match status" value="1"/>
</dbReference>
<dbReference type="OrthoDB" id="10264588at2759"/>
<dbReference type="SUPFAM" id="SSF51621">
    <property type="entry name" value="Phosphoenolpyruvate/pyruvate domain"/>
    <property type="match status" value="1"/>
</dbReference>
<dbReference type="Gene3D" id="1.20.5.460">
    <property type="entry name" value="Single helix bin"/>
    <property type="match status" value="1"/>
</dbReference>
<dbReference type="InterPro" id="IPR009215">
    <property type="entry name" value="TIM-br_IGPS-like"/>
</dbReference>
<dbReference type="EMBL" id="KQ964266">
    <property type="protein sequence ID" value="KXJ86669.1"/>
    <property type="molecule type" value="Genomic_DNA"/>
</dbReference>
<gene>
    <name evidence="2" type="ORF">Micbo1qcDRAFT_236747</name>
</gene>
<sequence>MGKPSNREEALAALRATREKGNIIVGAGAGIGLSAKSIEAGGGDLIIIYNSGRYRMAGRGSLAGLMPYGNANDVVLSMASEVLPIVRSTPVLAGVCASDPFRDIPRFLAQLQALGFAGVQNFPTVGLIDKDSVFRRNLEETGMGYDCEVEMVRQARDMGLLTTPYVFDEEDARAMAQAGADVLVAHMGLTTSGSIGAQTTGLDLDGCVELISKIKDVARQVSPEILVLCHGGPIATPEDARYVIDRVPGLDGFYGASSMERLPVEEAIAGITKDFKGLKPSS</sequence>
<keyword evidence="3" id="KW-1185">Reference proteome</keyword>
<proteinExistence type="predicted"/>
<evidence type="ECO:0000259" key="1">
    <source>
        <dbReference type="Pfam" id="PF09370"/>
    </source>
</evidence>